<feature type="region of interest" description="Disordered" evidence="1">
    <location>
        <begin position="1"/>
        <end position="100"/>
    </location>
</feature>
<organism evidence="2">
    <name type="scientific">Ananas comosus var. bracteatus</name>
    <name type="common">red pineapple</name>
    <dbReference type="NCBI Taxonomy" id="296719"/>
    <lineage>
        <taxon>Eukaryota</taxon>
        <taxon>Viridiplantae</taxon>
        <taxon>Streptophyta</taxon>
        <taxon>Embryophyta</taxon>
        <taxon>Tracheophyta</taxon>
        <taxon>Spermatophyta</taxon>
        <taxon>Magnoliopsida</taxon>
        <taxon>Liliopsida</taxon>
        <taxon>Poales</taxon>
        <taxon>Bromeliaceae</taxon>
        <taxon>Bromelioideae</taxon>
        <taxon>Ananas</taxon>
    </lineage>
</organism>
<dbReference type="EMBL" id="LR862134">
    <property type="protein sequence ID" value="CAD1839360.1"/>
    <property type="molecule type" value="Genomic_DNA"/>
</dbReference>
<proteinExistence type="predicted"/>
<feature type="compositionally biased region" description="Low complexity" evidence="1">
    <location>
        <begin position="86"/>
        <end position="100"/>
    </location>
</feature>
<sequence>MAAARHRRGCGLRGGATRHQRELLGFEPSKSTTARGRRRIGRDHEQSHGRRLGMGIDELAAGGAASGGSAGGGAASRGPATGGAASGESAAGGVASSDGDFDGASAWLRADLLRVARLREDRPRVARLRVTARSGRPKSDTASNAGVGEERRPRVVEVGEETNGLGNA</sequence>
<feature type="region of interest" description="Disordered" evidence="1">
    <location>
        <begin position="126"/>
        <end position="168"/>
    </location>
</feature>
<feature type="compositionally biased region" description="Basic residues" evidence="1">
    <location>
        <begin position="1"/>
        <end position="10"/>
    </location>
</feature>
<feature type="compositionally biased region" description="Gly residues" evidence="1">
    <location>
        <begin position="64"/>
        <end position="85"/>
    </location>
</feature>
<protein>
    <submittedName>
        <fullName evidence="2">Uncharacterized protein</fullName>
    </submittedName>
</protein>
<evidence type="ECO:0000256" key="1">
    <source>
        <dbReference type="SAM" id="MobiDB-lite"/>
    </source>
</evidence>
<accession>A0A6V7Q8K6</accession>
<gene>
    <name evidence="2" type="ORF">CB5_LOCUS22571</name>
</gene>
<evidence type="ECO:0000313" key="2">
    <source>
        <dbReference type="EMBL" id="CAD1839360.1"/>
    </source>
</evidence>
<reference evidence="2" key="1">
    <citation type="submission" date="2020-07" db="EMBL/GenBank/DDBJ databases">
        <authorList>
            <person name="Lin J."/>
        </authorList>
    </citation>
    <scope>NUCLEOTIDE SEQUENCE</scope>
</reference>
<feature type="compositionally biased region" description="Basic and acidic residues" evidence="1">
    <location>
        <begin position="148"/>
        <end position="157"/>
    </location>
</feature>
<dbReference type="AlphaFoldDB" id="A0A6V7Q8K6"/>
<name>A0A6V7Q8K6_ANACO</name>